<organism evidence="2 3">
    <name type="scientific">Lichtheimia corymbifera JMRC:FSU:9682</name>
    <dbReference type="NCBI Taxonomy" id="1263082"/>
    <lineage>
        <taxon>Eukaryota</taxon>
        <taxon>Fungi</taxon>
        <taxon>Fungi incertae sedis</taxon>
        <taxon>Mucoromycota</taxon>
        <taxon>Mucoromycotina</taxon>
        <taxon>Mucoromycetes</taxon>
        <taxon>Mucorales</taxon>
        <taxon>Lichtheimiaceae</taxon>
        <taxon>Lichtheimia</taxon>
    </lineage>
</organism>
<evidence type="ECO:0000256" key="1">
    <source>
        <dbReference type="SAM" id="SignalP"/>
    </source>
</evidence>
<proteinExistence type="predicted"/>
<accession>A0A068S4L8</accession>
<dbReference type="EMBL" id="CBTN010000041">
    <property type="protein sequence ID" value="CDH56787.1"/>
    <property type="molecule type" value="Genomic_DNA"/>
</dbReference>
<feature type="signal peptide" evidence="1">
    <location>
        <begin position="1"/>
        <end position="26"/>
    </location>
</feature>
<name>A0A068S4L8_9FUNG</name>
<evidence type="ECO:0000313" key="3">
    <source>
        <dbReference type="Proteomes" id="UP000027586"/>
    </source>
</evidence>
<keyword evidence="1" id="KW-0732">Signal</keyword>
<keyword evidence="3" id="KW-1185">Reference proteome</keyword>
<dbReference type="VEuPathDB" id="FungiDB:LCOR_07799.1"/>
<comment type="caution">
    <text evidence="2">The sequence shown here is derived from an EMBL/GenBank/DDBJ whole genome shotgun (WGS) entry which is preliminary data.</text>
</comment>
<protein>
    <submittedName>
        <fullName evidence="2">Uncharacterized protein</fullName>
    </submittedName>
</protein>
<dbReference type="Proteomes" id="UP000027586">
    <property type="component" value="Unassembled WGS sequence"/>
</dbReference>
<reference evidence="2" key="1">
    <citation type="submission" date="2013-08" db="EMBL/GenBank/DDBJ databases">
        <title>Gene expansion shapes genome architecture in the human pathogen Lichtheimia corymbifera: an evolutionary genomics analysis in the ancient terrestrial Mucorales (Mucoromycotina).</title>
        <authorList>
            <person name="Schwartze V.U."/>
            <person name="Winter S."/>
            <person name="Shelest E."/>
            <person name="Marcet-Houben M."/>
            <person name="Horn F."/>
            <person name="Wehner S."/>
            <person name="Hoffmann K."/>
            <person name="Riege K."/>
            <person name="Sammeth M."/>
            <person name="Nowrousian M."/>
            <person name="Valiante V."/>
            <person name="Linde J."/>
            <person name="Jacobsen I.D."/>
            <person name="Marz M."/>
            <person name="Brakhage A.A."/>
            <person name="Gabaldon T."/>
            <person name="Bocker S."/>
            <person name="Voigt K."/>
        </authorList>
    </citation>
    <scope>NUCLEOTIDE SEQUENCE [LARGE SCALE GENOMIC DNA]</scope>
    <source>
        <strain evidence="2">FSU 9682</strain>
    </source>
</reference>
<evidence type="ECO:0000313" key="2">
    <source>
        <dbReference type="EMBL" id="CDH56787.1"/>
    </source>
</evidence>
<dbReference type="AlphaFoldDB" id="A0A068S4L8"/>
<gene>
    <name evidence="2" type="ORF">LCOR_07799.1</name>
</gene>
<feature type="chain" id="PRO_5001652873" evidence="1">
    <location>
        <begin position="27"/>
        <end position="102"/>
    </location>
</feature>
<sequence>MARHTTIIFLATLLLLVYSLSNAVTALPADSAPKRYERHTNVCSCPIQASAFGECCSKASGSVDGDKCNFDNSNTMSTFQICCANNGGSSSCDTNDITVVQD</sequence>